<evidence type="ECO:0000256" key="1">
    <source>
        <dbReference type="SAM" id="Phobius"/>
    </source>
</evidence>
<protein>
    <submittedName>
        <fullName evidence="2">Uncharacterized protein</fullName>
    </submittedName>
</protein>
<dbReference type="EMBL" id="CP039350">
    <property type="protein sequence ID" value="QCD96827.1"/>
    <property type="molecule type" value="Genomic_DNA"/>
</dbReference>
<proteinExistence type="predicted"/>
<keyword evidence="1" id="KW-0812">Transmembrane</keyword>
<keyword evidence="1" id="KW-0472">Membrane</keyword>
<dbReference type="Proteomes" id="UP000501690">
    <property type="component" value="Linkage Group LG6"/>
</dbReference>
<dbReference type="AlphaFoldDB" id="A0A4D6M7D9"/>
<organism evidence="2 3">
    <name type="scientific">Vigna unguiculata</name>
    <name type="common">Cowpea</name>
    <dbReference type="NCBI Taxonomy" id="3917"/>
    <lineage>
        <taxon>Eukaryota</taxon>
        <taxon>Viridiplantae</taxon>
        <taxon>Streptophyta</taxon>
        <taxon>Embryophyta</taxon>
        <taxon>Tracheophyta</taxon>
        <taxon>Spermatophyta</taxon>
        <taxon>Magnoliopsida</taxon>
        <taxon>eudicotyledons</taxon>
        <taxon>Gunneridae</taxon>
        <taxon>Pentapetalae</taxon>
        <taxon>rosids</taxon>
        <taxon>fabids</taxon>
        <taxon>Fabales</taxon>
        <taxon>Fabaceae</taxon>
        <taxon>Papilionoideae</taxon>
        <taxon>50 kb inversion clade</taxon>
        <taxon>NPAAA clade</taxon>
        <taxon>indigoferoid/millettioid clade</taxon>
        <taxon>Phaseoleae</taxon>
        <taxon>Vigna</taxon>
    </lineage>
</organism>
<feature type="transmembrane region" description="Helical" evidence="1">
    <location>
        <begin position="125"/>
        <end position="147"/>
    </location>
</feature>
<accession>A0A4D6M7D9</accession>
<keyword evidence="1" id="KW-1133">Transmembrane helix</keyword>
<reference evidence="2 3" key="1">
    <citation type="submission" date="2019-04" db="EMBL/GenBank/DDBJ databases">
        <title>An improved genome assembly and genetic linkage map for asparagus bean, Vigna unguiculata ssp. sesquipedialis.</title>
        <authorList>
            <person name="Xia Q."/>
            <person name="Zhang R."/>
            <person name="Dong Y."/>
        </authorList>
    </citation>
    <scope>NUCLEOTIDE SEQUENCE [LARGE SCALE GENOMIC DNA]</scope>
    <source>
        <tissue evidence="2">Leaf</tissue>
    </source>
</reference>
<feature type="transmembrane region" description="Helical" evidence="1">
    <location>
        <begin position="28"/>
        <end position="48"/>
    </location>
</feature>
<evidence type="ECO:0000313" key="3">
    <source>
        <dbReference type="Proteomes" id="UP000501690"/>
    </source>
</evidence>
<keyword evidence="3" id="KW-1185">Reference proteome</keyword>
<sequence>MTVVDARLLLAKGADGTMVWTTNGACHWCSLLLLPSSALALYIWFVFARGEDDGGATAFLLVMVVLLRLHRARDVVMVAHSGAGSVFSGKWWRPAVVELPARSMADGAMTVVDARLLLAKGADGTMVWTTNGACHCALALYIWFVFARGEDDGGATAFLLVMVVLLRLHRARDVYEVVQDLCFPASGGGLQWWYYWFEYARLQLLLRNNGNENGSRAVVAPVIGAGVAGKIHG</sequence>
<name>A0A4D6M7D9_VIGUN</name>
<gene>
    <name evidence="2" type="ORF">DEO72_LG6g1537</name>
</gene>
<evidence type="ECO:0000313" key="2">
    <source>
        <dbReference type="EMBL" id="QCD96827.1"/>
    </source>
</evidence>